<feature type="coiled-coil region" evidence="2">
    <location>
        <begin position="255"/>
        <end position="289"/>
    </location>
</feature>
<evidence type="ECO:0000256" key="2">
    <source>
        <dbReference type="SAM" id="Coils"/>
    </source>
</evidence>
<feature type="domain" description="Polysaccharide export protein N-terminal" evidence="3">
    <location>
        <begin position="47"/>
        <end position="134"/>
    </location>
</feature>
<dbReference type="Pfam" id="PF10531">
    <property type="entry name" value="SLBB"/>
    <property type="match status" value="1"/>
</dbReference>
<dbReference type="InterPro" id="IPR058781">
    <property type="entry name" value="HH_AprE-like"/>
</dbReference>
<evidence type="ECO:0000256" key="1">
    <source>
        <dbReference type="ARBA" id="ARBA00022729"/>
    </source>
</evidence>
<evidence type="ECO:0000313" key="6">
    <source>
        <dbReference type="EMBL" id="CCM78084.1"/>
    </source>
</evidence>
<organism evidence="6 7">
    <name type="scientific">Rhizobium mesoamericanum STM3625</name>
    <dbReference type="NCBI Taxonomy" id="1211777"/>
    <lineage>
        <taxon>Bacteria</taxon>
        <taxon>Pseudomonadati</taxon>
        <taxon>Pseudomonadota</taxon>
        <taxon>Alphaproteobacteria</taxon>
        <taxon>Hyphomicrobiales</taxon>
        <taxon>Rhizobiaceae</taxon>
        <taxon>Rhizobium/Agrobacterium group</taxon>
        <taxon>Rhizobium</taxon>
    </lineage>
</organism>
<keyword evidence="7" id="KW-1185">Reference proteome</keyword>
<dbReference type="EMBL" id="CANI01000035">
    <property type="protein sequence ID" value="CCM78084.1"/>
    <property type="molecule type" value="Genomic_DNA"/>
</dbReference>
<dbReference type="HOGENOM" id="CLU_037300_1_0_5"/>
<feature type="domain" description="AprE-like long alpha-helical hairpin" evidence="5">
    <location>
        <begin position="191"/>
        <end position="375"/>
    </location>
</feature>
<feature type="domain" description="Soluble ligand binding" evidence="4">
    <location>
        <begin position="140"/>
        <end position="182"/>
    </location>
</feature>
<dbReference type="PANTHER" id="PTHR33619:SF3">
    <property type="entry name" value="POLYSACCHARIDE EXPORT PROTEIN GFCE-RELATED"/>
    <property type="match status" value="1"/>
</dbReference>
<keyword evidence="2" id="KW-0175">Coiled coil</keyword>
<dbReference type="AlphaFoldDB" id="K0Q4W5"/>
<dbReference type="InterPro" id="IPR019554">
    <property type="entry name" value="Soluble_ligand-bd"/>
</dbReference>
<name>K0Q4W5_9HYPH</name>
<comment type="caution">
    <text evidence="6">The sequence shown here is derived from an EMBL/GenBank/DDBJ whole genome shotgun (WGS) entry which is preliminary data.</text>
</comment>
<evidence type="ECO:0000313" key="7">
    <source>
        <dbReference type="Proteomes" id="UP000009319"/>
    </source>
</evidence>
<dbReference type="Pfam" id="PF02563">
    <property type="entry name" value="Poly_export"/>
    <property type="match status" value="1"/>
</dbReference>
<gene>
    <name evidence="6" type="primary">exoF</name>
    <name evidence="6" type="ORF">BN77_p10038</name>
</gene>
<dbReference type="InterPro" id="IPR049712">
    <property type="entry name" value="Poly_export"/>
</dbReference>
<protein>
    <submittedName>
        <fullName evidence="6">Exopolysaccharide biosynthesis protein (OMA family outer membrane saccharide export protein)</fullName>
    </submittedName>
</protein>
<dbReference type="Gene3D" id="3.30.1950.10">
    <property type="entry name" value="wza like domain"/>
    <property type="match status" value="1"/>
</dbReference>
<reference evidence="6 7" key="1">
    <citation type="journal article" date="2013" name="Genome Announc.">
        <title>Draft Genome Sequence of Rhizobium mesoamericanum STM3625, a Nitrogen-Fixing Symbiont of Mimosa pudica Isolated in French Guiana (South America).</title>
        <authorList>
            <person name="Moulin L."/>
            <person name="Mornico D."/>
            <person name="Melkonian R."/>
            <person name="Klonowska A."/>
        </authorList>
    </citation>
    <scope>NUCLEOTIDE SEQUENCE [LARGE SCALE GENOMIC DNA]</scope>
    <source>
        <strain evidence="6 7">STM3625</strain>
    </source>
</reference>
<dbReference type="InterPro" id="IPR003715">
    <property type="entry name" value="Poly_export_N"/>
</dbReference>
<dbReference type="eggNOG" id="COG1596">
    <property type="taxonomic scope" value="Bacteria"/>
</dbReference>
<evidence type="ECO:0000259" key="3">
    <source>
        <dbReference type="Pfam" id="PF02563"/>
    </source>
</evidence>
<proteinExistence type="predicted"/>
<keyword evidence="1" id="KW-0732">Signal</keyword>
<dbReference type="STRING" id="1211777.BN77_p10038"/>
<dbReference type="Pfam" id="PF25994">
    <property type="entry name" value="HH_AprE"/>
    <property type="match status" value="1"/>
</dbReference>
<dbReference type="Proteomes" id="UP000009319">
    <property type="component" value="Unassembled WGS sequence"/>
</dbReference>
<evidence type="ECO:0000259" key="4">
    <source>
        <dbReference type="Pfam" id="PF10531"/>
    </source>
</evidence>
<evidence type="ECO:0000259" key="5">
    <source>
        <dbReference type="Pfam" id="PF25994"/>
    </source>
</evidence>
<dbReference type="RefSeq" id="WP_007535521.1">
    <property type="nucleotide sequence ID" value="NZ_HF536773.1"/>
</dbReference>
<accession>K0Q4W5</accession>
<sequence length="450" mass="49497">MRSYPLRHRQDQNSSIFADFWRSLRRMVVPFFLSALATFAVPATSVASPDDYILGPQDTLKIRVYEWRPSTGTAFEWVPLTGEFVISPAGNLSLPIIGIVPVAGKTLEQAADSISEKLQMQIGLQKRPNASVEVSEYRPFFVAGLVTKPGKYNYSPGLTVIQALSMAGGIGPVDPNLISLQRDALISHGDMRELGEERLGLLARKARVEATLKGAETVTFPPEVMSRKDEADVMRMMVDEQALFETRERSMNTELDSLRQAKVLAASQIESLQAKAVSLSKQIELANKEVNSVNKLIAQGLTISSRELSANQNLAELEGRNLDVSLAILKTQQDIAKVDQDTADVHNRYHVNALTEAAELRDRLAANGEKTRTAQSLINNLQVRAPAAMATADTTGNDAFLTTIDRNENGIVRTLIVADNDRILPGDVLRVEKRDRKSALQSNATFMTPE</sequence>
<dbReference type="PANTHER" id="PTHR33619">
    <property type="entry name" value="POLYSACCHARIDE EXPORT PROTEIN GFCE-RELATED"/>
    <property type="match status" value="1"/>
</dbReference>
<dbReference type="GO" id="GO:0015159">
    <property type="term" value="F:polysaccharide transmembrane transporter activity"/>
    <property type="evidence" value="ECO:0007669"/>
    <property type="project" value="InterPro"/>
</dbReference>